<dbReference type="Gene3D" id="3.20.20.70">
    <property type="entry name" value="Aldolase class I"/>
    <property type="match status" value="2"/>
</dbReference>
<dbReference type="SUPFAM" id="SSF51366">
    <property type="entry name" value="Ribulose-phoshate binding barrel"/>
    <property type="match status" value="1"/>
</dbReference>
<keyword evidence="3 5" id="KW-0368">Histidine biosynthesis</keyword>
<gene>
    <name evidence="6" type="ORF">RSSM_05935</name>
</gene>
<dbReference type="OrthoDB" id="1796087at2"/>
<evidence type="ECO:0000313" key="7">
    <source>
        <dbReference type="Proteomes" id="UP000011885"/>
    </source>
</evidence>
<dbReference type="PATRIC" id="fig|1263870.3.peg.6293"/>
<dbReference type="RefSeq" id="WP_008687210.1">
    <property type="nucleotide sequence ID" value="NZ_ANOH01000413.1"/>
</dbReference>
<organism evidence="6 7">
    <name type="scientific">Rhodopirellula sallentina SM41</name>
    <dbReference type="NCBI Taxonomy" id="1263870"/>
    <lineage>
        <taxon>Bacteria</taxon>
        <taxon>Pseudomonadati</taxon>
        <taxon>Planctomycetota</taxon>
        <taxon>Planctomycetia</taxon>
        <taxon>Pirellulales</taxon>
        <taxon>Pirellulaceae</taxon>
        <taxon>Rhodopirellula</taxon>
    </lineage>
</organism>
<evidence type="ECO:0000256" key="3">
    <source>
        <dbReference type="ARBA" id="ARBA00023102"/>
    </source>
</evidence>
<comment type="pathway">
    <text evidence="4">Amino-acid biosynthesis.</text>
</comment>
<dbReference type="InterPro" id="IPR011060">
    <property type="entry name" value="RibuloseP-bd_barrel"/>
</dbReference>
<name>M5TU85_9BACT</name>
<evidence type="ECO:0000256" key="2">
    <source>
        <dbReference type="ARBA" id="ARBA00022605"/>
    </source>
</evidence>
<keyword evidence="7" id="KW-1185">Reference proteome</keyword>
<dbReference type="Proteomes" id="UP000011885">
    <property type="component" value="Unassembled WGS sequence"/>
</dbReference>
<comment type="similarity">
    <text evidence="1 5">Belongs to the HisA/HisF family.</text>
</comment>
<proteinExistence type="inferred from homology"/>
<sequence>MADPTEWLGIADRLVGVIDLKAGKAVHAVAGKRNEYQPVSLVNEAANSAPDSPFPPDAAHVRASDGDPAALVRWYRRFGITRFYVADLDSLTDGEVQRESIERLIKDASNDSDALQPDRWLIDVGLRKDVIARHSKWLTSNRFFASSDAASVQWIVASESAESVDVIDTASRHCDPGGLILGVDFRDGRFIGPDKASEPAGVDAWMSRAKEAGINRALLIDVSAVGTGRSDASVSTLRGVAERHPGWRWISGGGCRQTKDVDAYVCAGCDEVLIASALLPKLQPCT</sequence>
<dbReference type="InterPro" id="IPR013785">
    <property type="entry name" value="Aldolase_TIM"/>
</dbReference>
<reference evidence="6 7" key="1">
    <citation type="journal article" date="2013" name="Mar. Genomics">
        <title>Expression of sulfatases in Rhodopirellula baltica and the diversity of sulfatases in the genus Rhodopirellula.</title>
        <authorList>
            <person name="Wegner C.E."/>
            <person name="Richter-Heitmann T."/>
            <person name="Klindworth A."/>
            <person name="Klockow C."/>
            <person name="Richter M."/>
            <person name="Achstetter T."/>
            <person name="Glockner F.O."/>
            <person name="Harder J."/>
        </authorList>
    </citation>
    <scope>NUCLEOTIDE SEQUENCE [LARGE SCALE GENOMIC DNA]</scope>
    <source>
        <strain evidence="6 7">SM41</strain>
    </source>
</reference>
<dbReference type="GO" id="GO:0000105">
    <property type="term" value="P:L-histidine biosynthetic process"/>
    <property type="evidence" value="ECO:0007669"/>
    <property type="project" value="UniProtKB-KW"/>
</dbReference>
<dbReference type="Pfam" id="PF00977">
    <property type="entry name" value="His_biosynth"/>
    <property type="match status" value="1"/>
</dbReference>
<dbReference type="EMBL" id="ANOH01000413">
    <property type="protein sequence ID" value="EMI52624.1"/>
    <property type="molecule type" value="Genomic_DNA"/>
</dbReference>
<evidence type="ECO:0000256" key="4">
    <source>
        <dbReference type="ARBA" id="ARBA00029440"/>
    </source>
</evidence>
<evidence type="ECO:0000256" key="5">
    <source>
        <dbReference type="RuleBase" id="RU003657"/>
    </source>
</evidence>
<accession>M5TU85</accession>
<comment type="caution">
    <text evidence="6">The sequence shown here is derived from an EMBL/GenBank/DDBJ whole genome shotgun (WGS) entry which is preliminary data.</text>
</comment>
<dbReference type="InterPro" id="IPR006062">
    <property type="entry name" value="His_biosynth"/>
</dbReference>
<keyword evidence="2 5" id="KW-0028">Amino-acid biosynthesis</keyword>
<evidence type="ECO:0000256" key="1">
    <source>
        <dbReference type="ARBA" id="ARBA00009667"/>
    </source>
</evidence>
<protein>
    <submittedName>
        <fullName evidence="6">HisA/hisF family protein</fullName>
    </submittedName>
</protein>
<evidence type="ECO:0000313" key="6">
    <source>
        <dbReference type="EMBL" id="EMI52624.1"/>
    </source>
</evidence>
<dbReference type="AlphaFoldDB" id="M5TU85"/>